<dbReference type="Pfam" id="PF10087">
    <property type="entry name" value="DUF2325"/>
    <property type="match status" value="1"/>
</dbReference>
<dbReference type="RefSeq" id="WP_107890385.1">
    <property type="nucleotide sequence ID" value="NZ_CALFSO010000094.1"/>
</dbReference>
<dbReference type="AlphaFoldDB" id="A0A2S0PFL7"/>
<comment type="similarity">
    <text evidence="1">Belongs to the UPF0751 family.</text>
</comment>
<keyword evidence="3" id="KW-1185">Reference proteome</keyword>
<evidence type="ECO:0000313" key="2">
    <source>
        <dbReference type="EMBL" id="AVY96162.1"/>
    </source>
</evidence>
<sequence length="217" mass="24351">MTVSTQDFERLVDEHRVLIRQYAQVQARSHQYMRTQEAEIERLQAEAVQLRAALIARDTALAWAAEDQARMAAALPGLPRRFALARRVESLLDRMQTLLRERTAWQWRGAGGRLTAGQEKAVLCIGQDPMTASATRELVEQVGGRFLHHDGGDEVDASMLEASLIAADLVICQTGCVSHGAYWRVQDHCKRTGKRCVLVDRPDALDVVRVYRSATTR</sequence>
<reference evidence="2 3" key="1">
    <citation type="submission" date="2018-04" db="EMBL/GenBank/DDBJ databases">
        <title>Denitrifier Microvirgula.</title>
        <authorList>
            <person name="Anderson E."/>
            <person name="Jang J."/>
            <person name="Ishii S."/>
        </authorList>
    </citation>
    <scope>NUCLEOTIDE SEQUENCE [LARGE SCALE GENOMIC DNA]</scope>
    <source>
        <strain evidence="2 3">BE2.4</strain>
    </source>
</reference>
<dbReference type="KEGG" id="maer:DAI18_17310"/>
<dbReference type="InterPro" id="IPR016772">
    <property type="entry name" value="UCP020408"/>
</dbReference>
<organism evidence="2 3">
    <name type="scientific">Microvirgula aerodenitrificans</name>
    <dbReference type="NCBI Taxonomy" id="57480"/>
    <lineage>
        <taxon>Bacteria</taxon>
        <taxon>Pseudomonadati</taxon>
        <taxon>Pseudomonadota</taxon>
        <taxon>Betaproteobacteria</taxon>
        <taxon>Neisseriales</taxon>
        <taxon>Aquaspirillaceae</taxon>
        <taxon>Microvirgula</taxon>
    </lineage>
</organism>
<evidence type="ECO:0000256" key="1">
    <source>
        <dbReference type="ARBA" id="ARBA00007189"/>
    </source>
</evidence>
<name>A0A2S0PFL7_9NEIS</name>
<evidence type="ECO:0000313" key="3">
    <source>
        <dbReference type="Proteomes" id="UP000244173"/>
    </source>
</evidence>
<dbReference type="EMBL" id="CP028519">
    <property type="protein sequence ID" value="AVY96162.1"/>
    <property type="molecule type" value="Genomic_DNA"/>
</dbReference>
<dbReference type="OrthoDB" id="5296275at2"/>
<gene>
    <name evidence="2" type="ORF">DAI18_17310</name>
</gene>
<dbReference type="Proteomes" id="UP000244173">
    <property type="component" value="Chromosome"/>
</dbReference>
<proteinExistence type="inferred from homology"/>
<dbReference type="STRING" id="1122240.GCA_000620105_01915"/>
<protein>
    <submittedName>
        <fullName evidence="2">DUF2325 domain-containing protein</fullName>
    </submittedName>
</protein>
<accession>A0A2S0PFL7</accession>